<name>A0A850RBN6_9LACO</name>
<keyword evidence="3" id="KW-1185">Reference proteome</keyword>
<accession>A0A850RBN6</accession>
<protein>
    <submittedName>
        <fullName evidence="2">YjdF family protein</fullName>
    </submittedName>
</protein>
<evidence type="ECO:0000313" key="2">
    <source>
        <dbReference type="EMBL" id="NVY96726.1"/>
    </source>
</evidence>
<dbReference type="EMBL" id="JABZEC010000005">
    <property type="protein sequence ID" value="NVY96726.1"/>
    <property type="molecule type" value="Genomic_DNA"/>
</dbReference>
<dbReference type="InterPro" id="IPR016787">
    <property type="entry name" value="UCP021328"/>
</dbReference>
<dbReference type="AlphaFoldDB" id="A0A850RBN6"/>
<feature type="compositionally biased region" description="Basic residues" evidence="1">
    <location>
        <begin position="68"/>
        <end position="80"/>
    </location>
</feature>
<dbReference type="Pfam" id="PF11208">
    <property type="entry name" value="DUF2992"/>
    <property type="match status" value="1"/>
</dbReference>
<feature type="compositionally biased region" description="Polar residues" evidence="1">
    <location>
        <begin position="89"/>
        <end position="99"/>
    </location>
</feature>
<dbReference type="RefSeq" id="WP_176942890.1">
    <property type="nucleotide sequence ID" value="NZ_JABZEC010000005.1"/>
</dbReference>
<reference evidence="2 3" key="1">
    <citation type="submission" date="2020-06" db="EMBL/GenBank/DDBJ databases">
        <authorList>
            <person name="Kang J."/>
        </authorList>
    </citation>
    <scope>NUCLEOTIDE SEQUENCE [LARGE SCALE GENOMIC DNA]</scope>
    <source>
        <strain evidence="2 3">DCY120</strain>
    </source>
</reference>
<gene>
    <name evidence="2" type="ORF">HU830_06090</name>
</gene>
<organism evidence="2 3">
    <name type="scientific">Bombilactobacillus apium</name>
    <dbReference type="NCBI Taxonomy" id="2675299"/>
    <lineage>
        <taxon>Bacteria</taxon>
        <taxon>Bacillati</taxon>
        <taxon>Bacillota</taxon>
        <taxon>Bacilli</taxon>
        <taxon>Lactobacillales</taxon>
        <taxon>Lactobacillaceae</taxon>
        <taxon>Bombilactobacillus</taxon>
    </lineage>
</organism>
<evidence type="ECO:0000313" key="3">
    <source>
        <dbReference type="Proteomes" id="UP000563523"/>
    </source>
</evidence>
<sequence>MVIQSCLTIVFDGAFYQAIFEQQTVKTYSVARISLGPTAPTMPEIWQLVNQSWRRLAFQTVVNVPTTKSRHLNPKRRQRQVQKELRYPRSSTRAQVVLQ</sequence>
<comment type="caution">
    <text evidence="2">The sequence shown here is derived from an EMBL/GenBank/DDBJ whole genome shotgun (WGS) entry which is preliminary data.</text>
</comment>
<feature type="region of interest" description="Disordered" evidence="1">
    <location>
        <begin position="67"/>
        <end position="99"/>
    </location>
</feature>
<proteinExistence type="predicted"/>
<evidence type="ECO:0000256" key="1">
    <source>
        <dbReference type="SAM" id="MobiDB-lite"/>
    </source>
</evidence>
<dbReference type="Proteomes" id="UP000563523">
    <property type="component" value="Unassembled WGS sequence"/>
</dbReference>